<dbReference type="PANTHER" id="PTHR43095:SF5">
    <property type="entry name" value="XYLULOSE KINASE"/>
    <property type="match status" value="1"/>
</dbReference>
<dbReference type="STRING" id="37927.SA2016_3758"/>
<evidence type="ECO:0000256" key="3">
    <source>
        <dbReference type="ARBA" id="ARBA00022679"/>
    </source>
</evidence>
<keyword evidence="2" id="KW-0859">Xylose metabolism</keyword>
<dbReference type="GO" id="GO:0042732">
    <property type="term" value="P:D-xylose metabolic process"/>
    <property type="evidence" value="ECO:0007669"/>
    <property type="project" value="UniProtKB-KW"/>
</dbReference>
<dbReference type="InterPro" id="IPR018485">
    <property type="entry name" value="FGGY_C"/>
</dbReference>
<evidence type="ECO:0000259" key="5">
    <source>
        <dbReference type="Pfam" id="PF00370"/>
    </source>
</evidence>
<dbReference type="EMBL" id="CP014518">
    <property type="protein sequence ID" value="AMM34415.1"/>
    <property type="molecule type" value="Genomic_DNA"/>
</dbReference>
<dbReference type="OrthoDB" id="9782710at2"/>
<dbReference type="Gene3D" id="3.30.420.40">
    <property type="match status" value="3"/>
</dbReference>
<evidence type="ECO:0000256" key="4">
    <source>
        <dbReference type="ARBA" id="ARBA00022777"/>
    </source>
</evidence>
<evidence type="ECO:0000256" key="2">
    <source>
        <dbReference type="ARBA" id="ARBA00022629"/>
    </source>
</evidence>
<dbReference type="Pfam" id="PF02782">
    <property type="entry name" value="FGGY_C"/>
    <property type="match status" value="1"/>
</dbReference>
<dbReference type="InterPro" id="IPR018484">
    <property type="entry name" value="FGGY_N"/>
</dbReference>
<keyword evidence="3" id="KW-0808">Transferase</keyword>
<dbReference type="GO" id="GO:0016301">
    <property type="term" value="F:kinase activity"/>
    <property type="evidence" value="ECO:0007669"/>
    <property type="project" value="UniProtKB-KW"/>
</dbReference>
<gene>
    <name evidence="7" type="ORF">SA2016_3758</name>
</gene>
<dbReference type="PIRSF" id="PIRSF000538">
    <property type="entry name" value="GlpK"/>
    <property type="match status" value="1"/>
</dbReference>
<dbReference type="CDD" id="cd07779">
    <property type="entry name" value="ASKHA_NBD_FGGY_YgcE-like"/>
    <property type="match status" value="1"/>
</dbReference>
<evidence type="ECO:0000313" key="7">
    <source>
        <dbReference type="EMBL" id="AMM34415.1"/>
    </source>
</evidence>
<dbReference type="InterPro" id="IPR000577">
    <property type="entry name" value="Carb_kinase_FGGY"/>
</dbReference>
<feature type="domain" description="Carbohydrate kinase FGGY N-terminal" evidence="5">
    <location>
        <begin position="112"/>
        <end position="216"/>
    </location>
</feature>
<evidence type="ECO:0000256" key="1">
    <source>
        <dbReference type="ARBA" id="ARBA00009156"/>
    </source>
</evidence>
<dbReference type="PATRIC" id="fig|37927.3.peg.3853"/>
<dbReference type="InterPro" id="IPR043129">
    <property type="entry name" value="ATPase_NBD"/>
</dbReference>
<organism evidence="7 8">
    <name type="scientific">Sinomonas atrocyanea</name>
    <dbReference type="NCBI Taxonomy" id="37927"/>
    <lineage>
        <taxon>Bacteria</taxon>
        <taxon>Bacillati</taxon>
        <taxon>Actinomycetota</taxon>
        <taxon>Actinomycetes</taxon>
        <taxon>Micrococcales</taxon>
        <taxon>Micrococcaceae</taxon>
        <taxon>Sinomonas</taxon>
    </lineage>
</organism>
<comment type="similarity">
    <text evidence="1">Belongs to the FGGY kinase family.</text>
</comment>
<keyword evidence="4 7" id="KW-0418">Kinase</keyword>
<accession>A0A127A719</accession>
<proteinExistence type="inferred from homology"/>
<dbReference type="KEGG" id="satk:SA2016_3758"/>
<protein>
    <submittedName>
        <fullName evidence="7">Sugar kinase</fullName>
    </submittedName>
</protein>
<keyword evidence="8" id="KW-1185">Reference proteome</keyword>
<dbReference type="PANTHER" id="PTHR43095">
    <property type="entry name" value="SUGAR KINASE"/>
    <property type="match status" value="1"/>
</dbReference>
<dbReference type="InterPro" id="IPR050406">
    <property type="entry name" value="FGGY_Carb_Kinase"/>
</dbReference>
<dbReference type="AlphaFoldDB" id="A0A127A719"/>
<reference evidence="7 8" key="1">
    <citation type="submission" date="2016-02" db="EMBL/GenBank/DDBJ databases">
        <title>Complete genome of Sinomonas atrocyanea KCTC 3377.</title>
        <authorList>
            <person name="Kim K.M."/>
        </authorList>
    </citation>
    <scope>NUCLEOTIDE SEQUENCE [LARGE SCALE GENOMIC DNA]</scope>
    <source>
        <strain evidence="7 8">KCTC 3377</strain>
    </source>
</reference>
<dbReference type="Proteomes" id="UP000070134">
    <property type="component" value="Chromosome"/>
</dbReference>
<feature type="domain" description="Carbohydrate kinase FGGY C-terminal" evidence="6">
    <location>
        <begin position="226"/>
        <end position="420"/>
    </location>
</feature>
<dbReference type="Pfam" id="PF00370">
    <property type="entry name" value="FGGY_N"/>
    <property type="match status" value="1"/>
</dbReference>
<dbReference type="SUPFAM" id="SSF53067">
    <property type="entry name" value="Actin-like ATPase domain"/>
    <property type="match status" value="2"/>
</dbReference>
<dbReference type="RefSeq" id="WP_066501076.1">
    <property type="nucleotide sequence ID" value="NZ_BJMO01000057.1"/>
</dbReference>
<evidence type="ECO:0000259" key="6">
    <source>
        <dbReference type="Pfam" id="PF02782"/>
    </source>
</evidence>
<sequence length="485" mass="52220">MTSKYIIGLDGGSQSSKATIFDTDGNVVCEATQPLAPMHTPGAGIAEHPDDDLYTSVVAAASRVMEAFPGNPADIVGVGLCSIRCCRALVRSDGTLAEPVQSWMDERLSRPYEHTNQEVAYVTTASGYLMGRLTGELTDTIANYIGPWPMDVRTWDWFDDQETFDSFNVPREMLYRLQMPGDIGGYVNAAFSSQTGIPEGLPVVHTANDKATEALGSGLRDGATGLVSLGTYIAGMVMGKEFAPDPQSYFSNFASEPYRYLYECAGIRRGMWTVSWLRDLLGTEIALAAAAAGLSSEEHLNLAASAVPAGSDGLLCVLDWLAPPNKPFKKGMFIGFDERHGYAHMYRAVLEGIAFTMKRNMDAMAAERGLDLEALVLSGGGSNSDLAAQIFADVFNVPVVRNSVRNAAGLGAAICTAVACGIYAGFDEAREHMVHRHDRFEPTPGNARLYGELCAVAGEIPRQTDPILERIHQILTDDKGAISHA</sequence>
<keyword evidence="2" id="KW-0119">Carbohydrate metabolism</keyword>
<evidence type="ECO:0000313" key="8">
    <source>
        <dbReference type="Proteomes" id="UP000070134"/>
    </source>
</evidence>
<name>A0A127A719_9MICC</name>